<accession>A0A381Y9J6</accession>
<name>A0A381Y9J6_9ZZZZ</name>
<proteinExistence type="predicted"/>
<dbReference type="AlphaFoldDB" id="A0A381Y9J6"/>
<protein>
    <submittedName>
        <fullName evidence="1">Uncharacterized protein</fullName>
    </submittedName>
</protein>
<evidence type="ECO:0000313" key="1">
    <source>
        <dbReference type="EMBL" id="SVA73291.1"/>
    </source>
</evidence>
<sequence>MPRLVKTKGGYSVVHKITGKTIRRFTGKNAYKRAKKLVALGY</sequence>
<gene>
    <name evidence="1" type="ORF">METZ01_LOCUS126145</name>
</gene>
<reference evidence="1" key="1">
    <citation type="submission" date="2018-05" db="EMBL/GenBank/DDBJ databases">
        <authorList>
            <person name="Lanie J.A."/>
            <person name="Ng W.-L."/>
            <person name="Kazmierczak K.M."/>
            <person name="Andrzejewski T.M."/>
            <person name="Davidsen T.M."/>
            <person name="Wayne K.J."/>
            <person name="Tettelin H."/>
            <person name="Glass J.I."/>
            <person name="Rusch D."/>
            <person name="Podicherti R."/>
            <person name="Tsui H.-C.T."/>
            <person name="Winkler M.E."/>
        </authorList>
    </citation>
    <scope>NUCLEOTIDE SEQUENCE</scope>
</reference>
<organism evidence="1">
    <name type="scientific">marine metagenome</name>
    <dbReference type="NCBI Taxonomy" id="408172"/>
    <lineage>
        <taxon>unclassified sequences</taxon>
        <taxon>metagenomes</taxon>
        <taxon>ecological metagenomes</taxon>
    </lineage>
</organism>
<dbReference type="EMBL" id="UINC01017624">
    <property type="protein sequence ID" value="SVA73291.1"/>
    <property type="molecule type" value="Genomic_DNA"/>
</dbReference>